<evidence type="ECO:0000313" key="3">
    <source>
        <dbReference type="Proteomes" id="UP000283269"/>
    </source>
</evidence>
<reference evidence="2 3" key="1">
    <citation type="journal article" date="2018" name="Evol. Lett.">
        <title>Horizontal gene cluster transfer increased hallucinogenic mushroom diversity.</title>
        <authorList>
            <person name="Reynolds H.T."/>
            <person name="Vijayakumar V."/>
            <person name="Gluck-Thaler E."/>
            <person name="Korotkin H.B."/>
            <person name="Matheny P.B."/>
            <person name="Slot J.C."/>
        </authorList>
    </citation>
    <scope>NUCLEOTIDE SEQUENCE [LARGE SCALE GENOMIC DNA]</scope>
    <source>
        <strain evidence="2 3">2631</strain>
    </source>
</reference>
<dbReference type="OrthoDB" id="429143at2759"/>
<keyword evidence="3" id="KW-1185">Reference proteome</keyword>
<sequence>MGAMFSTLRMVLQTFRTLINDYEVVSKRLSVSPGIPRLNSSVPYWTVPPSSIAQHGKDAELPEHTDIVIIGSGITGTSIAKALLEHTGGASNHAKPLNIVMLEARDACSGATGRNGGHASPIIYNEYFGLKKAHGAAVALQILQFRLAHISTLLNVAKEEDLLEESQARKVENYDAFLQPEFFAKARDELNAFIKEVPKEVSEEFGVTDGREAIEKLQLATSIIGLISKPGASIHPYRLVTGILSKLLSRFTNFQLYTHTPCTGITTEHGNYIVSTPKGKIQAHHVIHATNAWSSHLLPGLRRKIVPFKAHMSTQRPGQGLHVTDSVDNIKPSSPLDWTGQRAFVFYPGNLDIAYDYLTQFLPAPSSKTVIEPIDNSKTLPPHHAALPTAGEFMFGGGAMIGGSSEAALLGVVGVADDEHPDFAVEAYLSGALPMYFSNNWGEEGSSSDDKANNSSSGEWGKGRVKAMWTGLVGLSADANPWVGRVPVSVSGRPGPTSPRSANPPLESKVAISETENFTLAPSGEWICAGYSGEGMVHAWLCGRALVRMMLGVSGGGEDEGDPELPTPFLITEKRIKQARIEDFMENT</sequence>
<protein>
    <recommendedName>
        <fullName evidence="1">FAD dependent oxidoreductase domain-containing protein</fullName>
    </recommendedName>
</protein>
<dbReference type="InParanoid" id="A0A409VU62"/>
<dbReference type="Gene3D" id="3.50.50.60">
    <property type="entry name" value="FAD/NAD(P)-binding domain"/>
    <property type="match status" value="1"/>
</dbReference>
<dbReference type="PANTHER" id="PTHR13847">
    <property type="entry name" value="SARCOSINE DEHYDROGENASE-RELATED"/>
    <property type="match status" value="1"/>
</dbReference>
<accession>A0A409VU62</accession>
<name>A0A409VU62_PSICY</name>
<dbReference type="AlphaFoldDB" id="A0A409VU62"/>
<proteinExistence type="predicted"/>
<dbReference type="InterPro" id="IPR006076">
    <property type="entry name" value="FAD-dep_OxRdtase"/>
</dbReference>
<dbReference type="Pfam" id="PF01266">
    <property type="entry name" value="DAO"/>
    <property type="match status" value="1"/>
</dbReference>
<feature type="domain" description="FAD dependent oxidoreductase" evidence="1">
    <location>
        <begin position="66"/>
        <end position="548"/>
    </location>
</feature>
<dbReference type="EMBL" id="NHYD01003923">
    <property type="protein sequence ID" value="PPQ69812.1"/>
    <property type="molecule type" value="Genomic_DNA"/>
</dbReference>
<dbReference type="Proteomes" id="UP000283269">
    <property type="component" value="Unassembled WGS sequence"/>
</dbReference>
<gene>
    <name evidence="2" type="ORF">CVT25_009749</name>
</gene>
<comment type="caution">
    <text evidence="2">The sequence shown here is derived from an EMBL/GenBank/DDBJ whole genome shotgun (WGS) entry which is preliminary data.</text>
</comment>
<dbReference type="PANTHER" id="PTHR13847:SF213">
    <property type="entry name" value="DEPENDENT OXIDOREDUCTASE, PUTATIVE-RELATED"/>
    <property type="match status" value="1"/>
</dbReference>
<evidence type="ECO:0000259" key="1">
    <source>
        <dbReference type="Pfam" id="PF01266"/>
    </source>
</evidence>
<dbReference type="STRING" id="93625.A0A409VU62"/>
<organism evidence="2 3">
    <name type="scientific">Psilocybe cyanescens</name>
    <dbReference type="NCBI Taxonomy" id="93625"/>
    <lineage>
        <taxon>Eukaryota</taxon>
        <taxon>Fungi</taxon>
        <taxon>Dikarya</taxon>
        <taxon>Basidiomycota</taxon>
        <taxon>Agaricomycotina</taxon>
        <taxon>Agaricomycetes</taxon>
        <taxon>Agaricomycetidae</taxon>
        <taxon>Agaricales</taxon>
        <taxon>Agaricineae</taxon>
        <taxon>Strophariaceae</taxon>
        <taxon>Psilocybe</taxon>
    </lineage>
</organism>
<dbReference type="GO" id="GO:0005737">
    <property type="term" value="C:cytoplasm"/>
    <property type="evidence" value="ECO:0007669"/>
    <property type="project" value="TreeGrafter"/>
</dbReference>
<dbReference type="Gene3D" id="3.30.9.10">
    <property type="entry name" value="D-Amino Acid Oxidase, subunit A, domain 2"/>
    <property type="match status" value="1"/>
</dbReference>
<evidence type="ECO:0000313" key="2">
    <source>
        <dbReference type="EMBL" id="PPQ69812.1"/>
    </source>
</evidence>
<dbReference type="SUPFAM" id="SSF51905">
    <property type="entry name" value="FAD/NAD(P)-binding domain"/>
    <property type="match status" value="1"/>
</dbReference>
<dbReference type="InterPro" id="IPR036188">
    <property type="entry name" value="FAD/NAD-bd_sf"/>
</dbReference>